<feature type="non-terminal residue" evidence="1">
    <location>
        <position position="119"/>
    </location>
</feature>
<protein>
    <submittedName>
        <fullName evidence="1">Uncharacterized protein</fullName>
    </submittedName>
</protein>
<accession>U5D254</accession>
<proteinExistence type="predicted"/>
<dbReference type="AlphaFoldDB" id="U5D254"/>
<feature type="non-terminal residue" evidence="1">
    <location>
        <position position="1"/>
    </location>
</feature>
<reference evidence="2" key="1">
    <citation type="journal article" date="2013" name="Science">
        <title>The Amborella genome and the evolution of flowering plants.</title>
        <authorList>
            <consortium name="Amborella Genome Project"/>
        </authorList>
    </citation>
    <scope>NUCLEOTIDE SEQUENCE [LARGE SCALE GENOMIC DNA]</scope>
</reference>
<name>U5D254_AMBTC</name>
<dbReference type="HOGENOM" id="CLU_2067394_0_0_1"/>
<keyword evidence="2" id="KW-1185">Reference proteome</keyword>
<evidence type="ECO:0000313" key="2">
    <source>
        <dbReference type="Proteomes" id="UP000017836"/>
    </source>
</evidence>
<dbReference type="Gramene" id="ERN14438">
    <property type="protein sequence ID" value="ERN14438"/>
    <property type="gene ID" value="AMTR_s00827p00010910"/>
</dbReference>
<sequence>VGPFVSGDHVGLPSGVYPNIEAVSVHGKFAAQVSEEKIVMAASPRFPLVYAEQSSSIVSQALLVVLGKMYPLRHRRLAHRIRSSLRPSFHPLGVDPLAIIVVEEDDVHQILNEGGWILR</sequence>
<evidence type="ECO:0000313" key="1">
    <source>
        <dbReference type="EMBL" id="ERN14438.1"/>
    </source>
</evidence>
<dbReference type="Proteomes" id="UP000017836">
    <property type="component" value="Unassembled WGS sequence"/>
</dbReference>
<organism evidence="1 2">
    <name type="scientific">Amborella trichopoda</name>
    <dbReference type="NCBI Taxonomy" id="13333"/>
    <lineage>
        <taxon>Eukaryota</taxon>
        <taxon>Viridiplantae</taxon>
        <taxon>Streptophyta</taxon>
        <taxon>Embryophyta</taxon>
        <taxon>Tracheophyta</taxon>
        <taxon>Spermatophyta</taxon>
        <taxon>Magnoliopsida</taxon>
        <taxon>Amborellales</taxon>
        <taxon>Amborellaceae</taxon>
        <taxon>Amborella</taxon>
    </lineage>
</organism>
<gene>
    <name evidence="1" type="ORF">AMTR_s00827p00010910</name>
</gene>
<dbReference type="EMBL" id="KI392549">
    <property type="protein sequence ID" value="ERN14438.1"/>
    <property type="molecule type" value="Genomic_DNA"/>
</dbReference>